<organism evidence="2 3">
    <name type="scientific">Ophiophagus hannah</name>
    <name type="common">King cobra</name>
    <name type="synonym">Naja hannah</name>
    <dbReference type="NCBI Taxonomy" id="8665"/>
    <lineage>
        <taxon>Eukaryota</taxon>
        <taxon>Metazoa</taxon>
        <taxon>Chordata</taxon>
        <taxon>Craniata</taxon>
        <taxon>Vertebrata</taxon>
        <taxon>Euteleostomi</taxon>
        <taxon>Lepidosauria</taxon>
        <taxon>Squamata</taxon>
        <taxon>Bifurcata</taxon>
        <taxon>Unidentata</taxon>
        <taxon>Episquamata</taxon>
        <taxon>Toxicofera</taxon>
        <taxon>Serpentes</taxon>
        <taxon>Colubroidea</taxon>
        <taxon>Elapidae</taxon>
        <taxon>Elapinae</taxon>
        <taxon>Ophiophagus</taxon>
    </lineage>
</organism>
<feature type="non-terminal residue" evidence="2">
    <location>
        <position position="1"/>
    </location>
</feature>
<proteinExistence type="predicted"/>
<name>V8N7L9_OPHHA</name>
<dbReference type="PANTHER" id="PTHR46089:SF3">
    <property type="entry name" value="ALSIN"/>
    <property type="match status" value="1"/>
</dbReference>
<dbReference type="InterPro" id="IPR003409">
    <property type="entry name" value="MORN"/>
</dbReference>
<dbReference type="PANTHER" id="PTHR46089">
    <property type="entry name" value="ALSIN HOMOLOG"/>
    <property type="match status" value="1"/>
</dbReference>
<dbReference type="InterPro" id="IPR051984">
    <property type="entry name" value="Alsin"/>
</dbReference>
<dbReference type="Pfam" id="PF02493">
    <property type="entry name" value="MORN"/>
    <property type="match status" value="5"/>
</dbReference>
<sequence length="265" mass="30174">TSPEYQSLQDSSSSYESLAVHLSRKRKDAEYTLGFWKTFPGKMTDSLRKPERRLICESSNRGLSLQHAGRFSVNWFILFNDALVHAQTKWLKSISQAIDQALKGTSDLPPYGGSGSLQRQDPPISRNARYTFYKDPRLKDALYNGRWLSGKPHGRGVLKWADGKMYSGMFRNGMEDGYGEYKVPNKTMKKSDHYIGFWKESKMCGHGIYRYATGEVYEGSFQDNMRHGHGLLRSGKLTSSSPSMFIGQWVMDKKAGYGVFDDITR</sequence>
<evidence type="ECO:0000313" key="3">
    <source>
        <dbReference type="Proteomes" id="UP000018936"/>
    </source>
</evidence>
<dbReference type="EMBL" id="AZIM01007546">
    <property type="protein sequence ID" value="ETE57911.1"/>
    <property type="molecule type" value="Genomic_DNA"/>
</dbReference>
<dbReference type="AlphaFoldDB" id="V8N7L9"/>
<dbReference type="SMART" id="SM00698">
    <property type="entry name" value="MORN"/>
    <property type="match status" value="5"/>
</dbReference>
<comment type="caution">
    <text evidence="2">The sequence shown here is derived from an EMBL/GenBank/DDBJ whole genome shotgun (WGS) entry which is preliminary data.</text>
</comment>
<gene>
    <name evidence="2" type="primary">ALS2</name>
    <name evidence="2" type="ORF">L345_16370</name>
</gene>
<accession>V8N7L9</accession>
<dbReference type="GO" id="GO:0005737">
    <property type="term" value="C:cytoplasm"/>
    <property type="evidence" value="ECO:0007669"/>
    <property type="project" value="TreeGrafter"/>
</dbReference>
<dbReference type="GO" id="GO:0005813">
    <property type="term" value="C:centrosome"/>
    <property type="evidence" value="ECO:0007669"/>
    <property type="project" value="TreeGrafter"/>
</dbReference>
<reference evidence="2 3" key="1">
    <citation type="journal article" date="2013" name="Proc. Natl. Acad. Sci. U.S.A.">
        <title>The king cobra genome reveals dynamic gene evolution and adaptation in the snake venom system.</title>
        <authorList>
            <person name="Vonk F.J."/>
            <person name="Casewell N.R."/>
            <person name="Henkel C.V."/>
            <person name="Heimberg A.M."/>
            <person name="Jansen H.J."/>
            <person name="McCleary R.J."/>
            <person name="Kerkkamp H.M."/>
            <person name="Vos R.A."/>
            <person name="Guerreiro I."/>
            <person name="Calvete J.J."/>
            <person name="Wuster W."/>
            <person name="Woods A.E."/>
            <person name="Logan J.M."/>
            <person name="Harrison R.A."/>
            <person name="Castoe T.A."/>
            <person name="de Koning A.P."/>
            <person name="Pollock D.D."/>
            <person name="Yandell M."/>
            <person name="Calderon D."/>
            <person name="Renjifo C."/>
            <person name="Currier R.B."/>
            <person name="Salgado D."/>
            <person name="Pla D."/>
            <person name="Sanz L."/>
            <person name="Hyder A.S."/>
            <person name="Ribeiro J.M."/>
            <person name="Arntzen J.W."/>
            <person name="van den Thillart G.E."/>
            <person name="Boetzer M."/>
            <person name="Pirovano W."/>
            <person name="Dirks R.P."/>
            <person name="Spaink H.P."/>
            <person name="Duboule D."/>
            <person name="McGlinn E."/>
            <person name="Kini R.M."/>
            <person name="Richardson M.K."/>
        </authorList>
    </citation>
    <scope>NUCLEOTIDE SEQUENCE</scope>
    <source>
        <tissue evidence="2">Blood</tissue>
    </source>
</reference>
<dbReference type="GO" id="GO:0016197">
    <property type="term" value="P:endosomal transport"/>
    <property type="evidence" value="ECO:0007669"/>
    <property type="project" value="TreeGrafter"/>
</dbReference>
<keyword evidence="1" id="KW-0677">Repeat</keyword>
<protein>
    <submittedName>
        <fullName evidence="2">Alsin</fullName>
    </submittedName>
</protein>
<dbReference type="SUPFAM" id="SSF82185">
    <property type="entry name" value="Histone H3 K4-specific methyltransferase SET7/9 N-terminal domain"/>
    <property type="match status" value="1"/>
</dbReference>
<dbReference type="Gene3D" id="2.20.110.10">
    <property type="entry name" value="Histone H3 K4-specific methyltransferase SET7/9 N-terminal domain"/>
    <property type="match status" value="2"/>
</dbReference>
<dbReference type="Pfam" id="PF25582">
    <property type="entry name" value="DH_Alsin"/>
    <property type="match status" value="1"/>
</dbReference>
<evidence type="ECO:0000256" key="1">
    <source>
        <dbReference type="ARBA" id="ARBA00022737"/>
    </source>
</evidence>
<dbReference type="GO" id="GO:0030425">
    <property type="term" value="C:dendrite"/>
    <property type="evidence" value="ECO:0007669"/>
    <property type="project" value="TreeGrafter"/>
</dbReference>
<evidence type="ECO:0000313" key="2">
    <source>
        <dbReference type="EMBL" id="ETE57911.1"/>
    </source>
</evidence>
<keyword evidence="3" id="KW-1185">Reference proteome</keyword>
<dbReference type="OrthoDB" id="48314at2759"/>
<dbReference type="Proteomes" id="UP000018936">
    <property type="component" value="Unassembled WGS sequence"/>
</dbReference>
<dbReference type="GO" id="GO:0031267">
    <property type="term" value="F:small GTPase binding"/>
    <property type="evidence" value="ECO:0007669"/>
    <property type="project" value="TreeGrafter"/>
</dbReference>
<dbReference type="GO" id="GO:0005085">
    <property type="term" value="F:guanyl-nucleotide exchange factor activity"/>
    <property type="evidence" value="ECO:0007669"/>
    <property type="project" value="TreeGrafter"/>
</dbReference>